<dbReference type="Proteomes" id="UP000323653">
    <property type="component" value="Chromosome"/>
</dbReference>
<evidence type="ECO:0000313" key="1">
    <source>
        <dbReference type="EMBL" id="QEK52140.1"/>
    </source>
</evidence>
<reference evidence="1 2" key="1">
    <citation type="submission" date="2019-08" db="EMBL/GenBank/DDBJ databases">
        <title>Pedobacter sp. nov., isolated from Han river, South Korea.</title>
        <authorList>
            <person name="Lee D.-H."/>
            <person name="Kim Y.-S."/>
            <person name="Hwang E.-M."/>
            <person name="Le Tran T.C."/>
            <person name="Cha C.-J."/>
        </authorList>
    </citation>
    <scope>NUCLEOTIDE SEQUENCE [LARGE SCALE GENOMIC DNA]</scope>
    <source>
        <strain evidence="1 2">CJ43</strain>
    </source>
</reference>
<keyword evidence="2" id="KW-1185">Reference proteome</keyword>
<accession>A0A5C0VLT6</accession>
<proteinExistence type="predicted"/>
<dbReference type="EMBL" id="CP043329">
    <property type="protein sequence ID" value="QEK52140.1"/>
    <property type="molecule type" value="Genomic_DNA"/>
</dbReference>
<sequence length="128" mass="14941">MKKIIAISLLSIHLIATTELYQLLKLPILVEHLIEHKLQDNNITIFEFLSMHYALEDIRDADYDRDMQLPFKTHNHLNQVDCNASLPQNHVYVVALPDIIHQQKTPVYNSFFINSVYLSSIWQPPKTC</sequence>
<evidence type="ECO:0000313" key="2">
    <source>
        <dbReference type="Proteomes" id="UP000323653"/>
    </source>
</evidence>
<gene>
    <name evidence="1" type="ORF">FYC62_11190</name>
</gene>
<protein>
    <submittedName>
        <fullName evidence="1">Uncharacterized protein</fullName>
    </submittedName>
</protein>
<dbReference type="KEGG" id="pej:FYC62_11190"/>
<dbReference type="AlphaFoldDB" id="A0A5C0VLT6"/>
<organism evidence="1 2">
    <name type="scientific">Pedobacter aquae</name>
    <dbReference type="NCBI Taxonomy" id="2605747"/>
    <lineage>
        <taxon>Bacteria</taxon>
        <taxon>Pseudomonadati</taxon>
        <taxon>Bacteroidota</taxon>
        <taxon>Sphingobacteriia</taxon>
        <taxon>Sphingobacteriales</taxon>
        <taxon>Sphingobacteriaceae</taxon>
        <taxon>Pedobacter</taxon>
    </lineage>
</organism>
<name>A0A5C0VLT6_9SPHI</name>
<dbReference type="RefSeq" id="WP_149074975.1">
    <property type="nucleotide sequence ID" value="NZ_CP043329.1"/>
</dbReference>